<evidence type="ECO:0000256" key="6">
    <source>
        <dbReference type="ARBA" id="ARBA00023136"/>
    </source>
</evidence>
<dbReference type="InterPro" id="IPR051906">
    <property type="entry name" value="TolC-like"/>
</dbReference>
<comment type="similarity">
    <text evidence="2">Belongs to the outer membrane factor (OMF) (TC 1.B.17) family.</text>
</comment>
<keyword evidence="6" id="KW-0472">Membrane</keyword>
<protein>
    <submittedName>
        <fullName evidence="9">TolC family protein</fullName>
    </submittedName>
</protein>
<dbReference type="Gene3D" id="1.20.1600.10">
    <property type="entry name" value="Outer membrane efflux proteins (OEP)"/>
    <property type="match status" value="1"/>
</dbReference>
<evidence type="ECO:0000313" key="9">
    <source>
        <dbReference type="EMBL" id="MCC4212031.1"/>
    </source>
</evidence>
<name>A0ABS8GPW8_9FLAO</name>
<evidence type="ECO:0000256" key="4">
    <source>
        <dbReference type="ARBA" id="ARBA00022452"/>
    </source>
</evidence>
<evidence type="ECO:0000313" key="10">
    <source>
        <dbReference type="Proteomes" id="UP001197770"/>
    </source>
</evidence>
<feature type="coiled-coil region" evidence="8">
    <location>
        <begin position="136"/>
        <end position="247"/>
    </location>
</feature>
<evidence type="ECO:0000256" key="3">
    <source>
        <dbReference type="ARBA" id="ARBA00022448"/>
    </source>
</evidence>
<keyword evidence="7" id="KW-0998">Cell outer membrane</keyword>
<keyword evidence="8" id="KW-0175">Coiled coil</keyword>
<evidence type="ECO:0000256" key="8">
    <source>
        <dbReference type="SAM" id="Coils"/>
    </source>
</evidence>
<keyword evidence="3" id="KW-0813">Transport</keyword>
<organism evidence="9 10">
    <name type="scientific">Leeuwenhoekiella parthenopeia</name>
    <dbReference type="NCBI Taxonomy" id="2890320"/>
    <lineage>
        <taxon>Bacteria</taxon>
        <taxon>Pseudomonadati</taxon>
        <taxon>Bacteroidota</taxon>
        <taxon>Flavobacteriia</taxon>
        <taxon>Flavobacteriales</taxon>
        <taxon>Flavobacteriaceae</taxon>
        <taxon>Leeuwenhoekiella</taxon>
    </lineage>
</organism>
<dbReference type="InterPro" id="IPR003423">
    <property type="entry name" value="OMP_efflux"/>
</dbReference>
<comment type="caution">
    <text evidence="9">The sequence shown here is derived from an EMBL/GenBank/DDBJ whole genome shotgun (WGS) entry which is preliminary data.</text>
</comment>
<sequence length="492" mass="55285">MTRGTHQPDSLKTYKHINQKNMKIPFTGLLAACLFTICTMQAQETLTLEDCIEIALAQNFSVQRAEINAQGESIQYKQSRNALLPRVNADYNYGVSNGRSIDPFTNAYVTEQLNFSNAGLSLSATVFNGFRLLNSLKQSRLNKAAAGMEVEEARQNRMLDVTLNFLQVLNARELVKLAETRLLTSREQLKRLEKLNEEESGNPSDFYDLKGQLALDQNAITEATNSLKNALEELKFLLNTEAEIQAESLLLVTEFKNQELSAEGIYEQALQNLAAIKSREIRLEAAEKGVAVARAQYVPEISLFANLNTNYSSAARLFEETGTALLETTDFVSISGTDYNVFTQETRFDSRGISYSDQFNNNLNSTIGVSVSIPLFNGFRAKNNVQLQKVEQSRAEVALAETKRALKQNITQAYNDWDAAATSYELLEEQVAAYEKSFAINEARFNLGVATSVEYITSKNRLDNARINLTNTRYTYLLRDKVLEFYKGRAIR</sequence>
<accession>A0ABS8GPW8</accession>
<dbReference type="RefSeq" id="WP_228229128.1">
    <property type="nucleotide sequence ID" value="NZ_JAJGMW010000004.1"/>
</dbReference>
<dbReference type="SUPFAM" id="SSF56954">
    <property type="entry name" value="Outer membrane efflux proteins (OEP)"/>
    <property type="match status" value="1"/>
</dbReference>
<keyword evidence="5" id="KW-0812">Transmembrane</keyword>
<proteinExistence type="inferred from homology"/>
<dbReference type="PANTHER" id="PTHR30026">
    <property type="entry name" value="OUTER MEMBRANE PROTEIN TOLC"/>
    <property type="match status" value="1"/>
</dbReference>
<gene>
    <name evidence="9" type="ORF">LLW17_04810</name>
</gene>
<evidence type="ECO:0000256" key="7">
    <source>
        <dbReference type="ARBA" id="ARBA00023237"/>
    </source>
</evidence>
<dbReference type="PANTHER" id="PTHR30026:SF20">
    <property type="entry name" value="OUTER MEMBRANE PROTEIN TOLC"/>
    <property type="match status" value="1"/>
</dbReference>
<reference evidence="9 10" key="1">
    <citation type="submission" date="2021-11" db="EMBL/GenBank/DDBJ databases">
        <title>Seasonal and diel survey of microbial diversity of the Tyrrhenian coast.</title>
        <authorList>
            <person name="Gattoni G."/>
            <person name="Corral P."/>
        </authorList>
    </citation>
    <scope>NUCLEOTIDE SEQUENCE [LARGE SCALE GENOMIC DNA]</scope>
    <source>
        <strain evidence="9 10">Mr9</strain>
    </source>
</reference>
<comment type="subcellular location">
    <subcellularLocation>
        <location evidence="1">Cell outer membrane</location>
    </subcellularLocation>
</comment>
<dbReference type="Pfam" id="PF02321">
    <property type="entry name" value="OEP"/>
    <property type="match status" value="2"/>
</dbReference>
<dbReference type="Proteomes" id="UP001197770">
    <property type="component" value="Unassembled WGS sequence"/>
</dbReference>
<evidence type="ECO:0000256" key="2">
    <source>
        <dbReference type="ARBA" id="ARBA00007613"/>
    </source>
</evidence>
<evidence type="ECO:0000256" key="1">
    <source>
        <dbReference type="ARBA" id="ARBA00004442"/>
    </source>
</evidence>
<keyword evidence="4" id="KW-1134">Transmembrane beta strand</keyword>
<evidence type="ECO:0000256" key="5">
    <source>
        <dbReference type="ARBA" id="ARBA00022692"/>
    </source>
</evidence>
<dbReference type="EMBL" id="JAJGMW010000004">
    <property type="protein sequence ID" value="MCC4212031.1"/>
    <property type="molecule type" value="Genomic_DNA"/>
</dbReference>
<keyword evidence="10" id="KW-1185">Reference proteome</keyword>